<keyword evidence="2" id="KW-0539">Nucleus</keyword>
<dbReference type="AlphaFoldDB" id="A0A427Y6Y6"/>
<evidence type="ECO:0000256" key="3">
    <source>
        <dbReference type="SAM" id="MobiDB-lite"/>
    </source>
</evidence>
<feature type="region of interest" description="Disordered" evidence="3">
    <location>
        <begin position="24"/>
        <end position="52"/>
    </location>
</feature>
<evidence type="ECO:0000259" key="5">
    <source>
        <dbReference type="Pfam" id="PF08600"/>
    </source>
</evidence>
<reference evidence="6 7" key="1">
    <citation type="submission" date="2018-11" db="EMBL/GenBank/DDBJ databases">
        <title>Genome sequence of Apiotrichum porosum DSM 27194.</title>
        <authorList>
            <person name="Aliyu H."/>
            <person name="Gorte O."/>
            <person name="Ochsenreither K."/>
        </authorList>
    </citation>
    <scope>NUCLEOTIDE SEQUENCE [LARGE SCALE GENOMIC DNA]</scope>
    <source>
        <strain evidence="6 7">DSM 27194</strain>
    </source>
</reference>
<keyword evidence="7" id="KW-1185">Reference proteome</keyword>
<organism evidence="6 7">
    <name type="scientific">Apiotrichum porosum</name>
    <dbReference type="NCBI Taxonomy" id="105984"/>
    <lineage>
        <taxon>Eukaryota</taxon>
        <taxon>Fungi</taxon>
        <taxon>Dikarya</taxon>
        <taxon>Basidiomycota</taxon>
        <taxon>Agaricomycotina</taxon>
        <taxon>Tremellomycetes</taxon>
        <taxon>Trichosporonales</taxon>
        <taxon>Trichosporonaceae</taxon>
        <taxon>Apiotrichum</taxon>
    </lineage>
</organism>
<evidence type="ECO:0000313" key="7">
    <source>
        <dbReference type="Proteomes" id="UP000279236"/>
    </source>
</evidence>
<comment type="subcellular location">
    <subcellularLocation>
        <location evidence="1">Nucleus</location>
    </subcellularLocation>
</comment>
<feature type="compositionally biased region" description="Acidic residues" evidence="3">
    <location>
        <begin position="24"/>
        <end position="33"/>
    </location>
</feature>
<proteinExistence type="predicted"/>
<evidence type="ECO:0000256" key="2">
    <source>
        <dbReference type="ARBA" id="ARBA00023242"/>
    </source>
</evidence>
<dbReference type="GO" id="GO:0005634">
    <property type="term" value="C:nucleus"/>
    <property type="evidence" value="ECO:0007669"/>
    <property type="project" value="UniProtKB-SubCell"/>
</dbReference>
<protein>
    <submittedName>
        <fullName evidence="6">Uncharacterized protein</fullName>
    </submittedName>
</protein>
<dbReference type="STRING" id="105984.A0A427Y6Y6"/>
<dbReference type="Pfam" id="PF07967">
    <property type="entry name" value="zf-C3HC"/>
    <property type="match status" value="1"/>
</dbReference>
<dbReference type="OrthoDB" id="2592092at2759"/>
<dbReference type="RefSeq" id="XP_028479635.1">
    <property type="nucleotide sequence ID" value="XM_028620663.1"/>
</dbReference>
<sequence>MHVDADADLHDVFRILYDGDEWASDNDDEDAGDEQQLGEGVQTATSTEGSIHSRRYSKARFVTALDALVAPSSTPTVPAKRRIYAVPQPTSSVISSTAPLPADLNGKTYAPYSPLPLLARVRTFPPTFPSSLPGLSPMTLALAGWTYAHGGVVCASSSTCEKWGLGGLESLPSRSRDEVVRRLASSLPQRHTLECGWRTRASPATLPTQLRRLAHPLVTASLEPLAAALQARSIGPEPPRWACPVSASQLATLAAGLERYAAAVHGATLAIDPLAAALALFGWYPYDPVAPANHVAEQEHGHGHAQGHGHAAHTDIVACRLCLRRVGLWTFTATAASSDEERKFDVEGEHQ</sequence>
<evidence type="ECO:0000313" key="6">
    <source>
        <dbReference type="EMBL" id="RSH86850.1"/>
    </source>
</evidence>
<evidence type="ECO:0000256" key="1">
    <source>
        <dbReference type="ARBA" id="ARBA00004123"/>
    </source>
</evidence>
<accession>A0A427Y6Y6</accession>
<gene>
    <name evidence="6" type="ORF">EHS24_005128</name>
</gene>
<dbReference type="EMBL" id="RSCE01000002">
    <property type="protein sequence ID" value="RSH86850.1"/>
    <property type="molecule type" value="Genomic_DNA"/>
</dbReference>
<dbReference type="InterPro" id="IPR012935">
    <property type="entry name" value="NuBaID_N"/>
</dbReference>
<dbReference type="GeneID" id="39589671"/>
<dbReference type="Proteomes" id="UP000279236">
    <property type="component" value="Unassembled WGS sequence"/>
</dbReference>
<dbReference type="GO" id="GO:0008270">
    <property type="term" value="F:zinc ion binding"/>
    <property type="evidence" value="ECO:0007669"/>
    <property type="project" value="InterPro"/>
</dbReference>
<dbReference type="Pfam" id="PF08600">
    <property type="entry name" value="NuBaID_C"/>
    <property type="match status" value="1"/>
</dbReference>
<feature type="domain" description="C3HC-type" evidence="4">
    <location>
        <begin position="113"/>
        <end position="216"/>
    </location>
</feature>
<name>A0A427Y6Y6_9TREE</name>
<feature type="domain" description="NuBaID C-terminal" evidence="5">
    <location>
        <begin position="275"/>
        <end position="350"/>
    </location>
</feature>
<comment type="caution">
    <text evidence="6">The sequence shown here is derived from an EMBL/GenBank/DDBJ whole genome shotgun (WGS) entry which is preliminary data.</text>
</comment>
<dbReference type="InterPro" id="IPR013909">
    <property type="entry name" value="NuBaID_C"/>
</dbReference>
<evidence type="ECO:0000259" key="4">
    <source>
        <dbReference type="Pfam" id="PF07967"/>
    </source>
</evidence>